<feature type="transmembrane region" description="Helical" evidence="13">
    <location>
        <begin position="299"/>
        <end position="317"/>
    </location>
</feature>
<reference evidence="15" key="1">
    <citation type="submission" date="2023-11" db="EMBL/GenBank/DDBJ databases">
        <title>Genome assemblies of two species of porcelain crab, Petrolisthes cinctipes and Petrolisthes manimaculis (Anomura: Porcellanidae).</title>
        <authorList>
            <person name="Angst P."/>
        </authorList>
    </citation>
    <scope>NUCLEOTIDE SEQUENCE</scope>
    <source>
        <strain evidence="15">PB745_02</strain>
        <tissue evidence="15">Gill</tissue>
    </source>
</reference>
<evidence type="ECO:0000256" key="3">
    <source>
        <dbReference type="ARBA" id="ARBA00022448"/>
    </source>
</evidence>
<feature type="transmembrane region" description="Helical" evidence="13">
    <location>
        <begin position="536"/>
        <end position="562"/>
    </location>
</feature>
<keyword evidence="4" id="KW-1003">Cell membrane</keyword>
<dbReference type="GO" id="GO:0015276">
    <property type="term" value="F:ligand-gated monoatomic ion channel activity"/>
    <property type="evidence" value="ECO:0007669"/>
    <property type="project" value="InterPro"/>
</dbReference>
<comment type="similarity">
    <text evidence="2">Belongs to the glutamate-gated ion channel (TC 1.A.10.1) family.</text>
</comment>
<organism evidence="15 16">
    <name type="scientific">Petrolisthes manimaculis</name>
    <dbReference type="NCBI Taxonomy" id="1843537"/>
    <lineage>
        <taxon>Eukaryota</taxon>
        <taxon>Metazoa</taxon>
        <taxon>Ecdysozoa</taxon>
        <taxon>Arthropoda</taxon>
        <taxon>Crustacea</taxon>
        <taxon>Multicrustacea</taxon>
        <taxon>Malacostraca</taxon>
        <taxon>Eumalacostraca</taxon>
        <taxon>Eucarida</taxon>
        <taxon>Decapoda</taxon>
        <taxon>Pleocyemata</taxon>
        <taxon>Anomura</taxon>
        <taxon>Galatheoidea</taxon>
        <taxon>Porcellanidae</taxon>
        <taxon>Petrolisthes</taxon>
    </lineage>
</organism>
<dbReference type="EMBL" id="JAWZYT010000458">
    <property type="protein sequence ID" value="KAK4323237.1"/>
    <property type="molecule type" value="Genomic_DNA"/>
</dbReference>
<keyword evidence="6 13" id="KW-1133">Transmembrane helix</keyword>
<evidence type="ECO:0000256" key="13">
    <source>
        <dbReference type="SAM" id="Phobius"/>
    </source>
</evidence>
<keyword evidence="16" id="KW-1185">Reference proteome</keyword>
<feature type="transmembrane region" description="Helical" evidence="13">
    <location>
        <begin position="354"/>
        <end position="374"/>
    </location>
</feature>
<dbReference type="Pfam" id="PF00060">
    <property type="entry name" value="Lig_chan"/>
    <property type="match status" value="1"/>
</dbReference>
<keyword evidence="12" id="KW-0407">Ion channel</keyword>
<evidence type="ECO:0000256" key="10">
    <source>
        <dbReference type="ARBA" id="ARBA00023180"/>
    </source>
</evidence>
<dbReference type="Gene3D" id="3.40.190.10">
    <property type="entry name" value="Periplasmic binding protein-like II"/>
    <property type="match status" value="1"/>
</dbReference>
<keyword evidence="8 13" id="KW-0472">Membrane</keyword>
<comment type="caution">
    <text evidence="15">The sequence shown here is derived from an EMBL/GenBank/DDBJ whole genome shotgun (WGS) entry which is preliminary data.</text>
</comment>
<feature type="domain" description="Ionotropic glutamate receptor L-glutamate and glycine-binding" evidence="14">
    <location>
        <begin position="182"/>
        <end position="245"/>
    </location>
</feature>
<evidence type="ECO:0000256" key="7">
    <source>
        <dbReference type="ARBA" id="ARBA00023065"/>
    </source>
</evidence>
<evidence type="ECO:0000256" key="11">
    <source>
        <dbReference type="ARBA" id="ARBA00023286"/>
    </source>
</evidence>
<evidence type="ECO:0000256" key="2">
    <source>
        <dbReference type="ARBA" id="ARBA00008685"/>
    </source>
</evidence>
<dbReference type="Gene3D" id="1.10.287.70">
    <property type="match status" value="1"/>
</dbReference>
<keyword evidence="10" id="KW-0325">Glycoprotein</keyword>
<dbReference type="AlphaFoldDB" id="A0AAE1UGW1"/>
<evidence type="ECO:0000259" key="14">
    <source>
        <dbReference type="SMART" id="SM00918"/>
    </source>
</evidence>
<sequence>MNLNKVQKKSTITESESQIFIQLDWTNNDTRNTLQYMNANPERVTQYSCVTFVLTQPPDPRFLPLLTDSSSYKRLTRYFLVICESWVEAERFLLDQRLREQVNVVALTRRRRRRRERRGSDHQTLWDVLIRKLIHPSGSPRVYKINQWSTVDGFRNTHTLFPEQMENFYGMKFTGATLNFKPLVDFDKIEGSRVVRAKPSLDAFMLEVIAKKLNFTYDLVMPEDGQWGNLKEKGVWGGVLGDVQFRRVNFSLCLIMLVERVRAADFTRMYFPDPMSFVTLKSRPKPPWQKIITPFQSEVWVMTVCSVVGGMLLYYVISVTQADLDNSKLGSSHVFIYMFGSFVSQTVLDIPWLSSGRVFLGFWLLHGLLVTTYYKTSLTGTLAVPFASPTLDTLQQLLSSDLKYGMKNSKGAQYHMFSTSKVPLYQQLFNDMHLYTPSKSMELVYEGQYAYFSYKSNLEFSVATMYTNTYGETDLHIAKEEFFPGGFGWAFPKAGLIRKWLQDLYILHKRENLARASSENRNGISDTNKNEKVGPFFALVLGFGGGVLMLLLEMVTTCLHLGKE</sequence>
<evidence type="ECO:0000256" key="9">
    <source>
        <dbReference type="ARBA" id="ARBA00023170"/>
    </source>
</evidence>
<protein>
    <recommendedName>
        <fullName evidence="14">Ionotropic glutamate receptor L-glutamate and glycine-binding domain-containing protein</fullName>
    </recommendedName>
</protein>
<evidence type="ECO:0000256" key="4">
    <source>
        <dbReference type="ARBA" id="ARBA00022475"/>
    </source>
</evidence>
<evidence type="ECO:0000256" key="6">
    <source>
        <dbReference type="ARBA" id="ARBA00022989"/>
    </source>
</evidence>
<comment type="subcellular location">
    <subcellularLocation>
        <location evidence="1">Cell membrane</location>
        <topology evidence="1">Multi-pass membrane protein</topology>
    </subcellularLocation>
</comment>
<name>A0AAE1UGW1_9EUCA</name>
<accession>A0AAE1UGW1</accession>
<keyword evidence="7" id="KW-0406">Ion transport</keyword>
<dbReference type="InterPro" id="IPR019594">
    <property type="entry name" value="Glu/Gly-bd"/>
</dbReference>
<dbReference type="GO" id="GO:0050906">
    <property type="term" value="P:detection of stimulus involved in sensory perception"/>
    <property type="evidence" value="ECO:0007669"/>
    <property type="project" value="UniProtKB-ARBA"/>
</dbReference>
<evidence type="ECO:0000256" key="5">
    <source>
        <dbReference type="ARBA" id="ARBA00022692"/>
    </source>
</evidence>
<evidence type="ECO:0000313" key="15">
    <source>
        <dbReference type="EMBL" id="KAK4323237.1"/>
    </source>
</evidence>
<gene>
    <name evidence="15" type="ORF">Pmani_006021</name>
</gene>
<dbReference type="InterPro" id="IPR052192">
    <property type="entry name" value="Insect_Ionotropic_Sensory_Rcpt"/>
</dbReference>
<evidence type="ECO:0000313" key="16">
    <source>
        <dbReference type="Proteomes" id="UP001292094"/>
    </source>
</evidence>
<dbReference type="GO" id="GO:0005886">
    <property type="term" value="C:plasma membrane"/>
    <property type="evidence" value="ECO:0007669"/>
    <property type="project" value="UniProtKB-SubCell"/>
</dbReference>
<keyword evidence="11" id="KW-1071">Ligand-gated ion channel</keyword>
<proteinExistence type="inferred from homology"/>
<dbReference type="PANTHER" id="PTHR42643:SF24">
    <property type="entry name" value="IONOTROPIC RECEPTOR 60A"/>
    <property type="match status" value="1"/>
</dbReference>
<dbReference type="SUPFAM" id="SSF53850">
    <property type="entry name" value="Periplasmic binding protein-like II"/>
    <property type="match status" value="1"/>
</dbReference>
<evidence type="ECO:0000256" key="1">
    <source>
        <dbReference type="ARBA" id="ARBA00004651"/>
    </source>
</evidence>
<evidence type="ECO:0000256" key="8">
    <source>
        <dbReference type="ARBA" id="ARBA00023136"/>
    </source>
</evidence>
<dbReference type="Proteomes" id="UP001292094">
    <property type="component" value="Unassembled WGS sequence"/>
</dbReference>
<keyword evidence="5 13" id="KW-0812">Transmembrane</keyword>
<dbReference type="PANTHER" id="PTHR42643">
    <property type="entry name" value="IONOTROPIC RECEPTOR 20A-RELATED"/>
    <property type="match status" value="1"/>
</dbReference>
<dbReference type="Pfam" id="PF10613">
    <property type="entry name" value="Lig_chan-Glu_bd"/>
    <property type="match status" value="1"/>
</dbReference>
<keyword evidence="9" id="KW-0675">Receptor</keyword>
<keyword evidence="3" id="KW-0813">Transport</keyword>
<evidence type="ECO:0000256" key="12">
    <source>
        <dbReference type="ARBA" id="ARBA00023303"/>
    </source>
</evidence>
<dbReference type="SMART" id="SM00918">
    <property type="entry name" value="Lig_chan-Glu_bd"/>
    <property type="match status" value="1"/>
</dbReference>
<dbReference type="InterPro" id="IPR001320">
    <property type="entry name" value="Iontro_rcpt_C"/>
</dbReference>